<accession>A0A348B3B6</accession>
<keyword evidence="3" id="KW-1185">Reference proteome</keyword>
<name>A0A348B3B6_9CREN</name>
<dbReference type="KEGG" id="sacd:HS1genome_1057"/>
<dbReference type="Proteomes" id="UP000276741">
    <property type="component" value="Chromosome"/>
</dbReference>
<gene>
    <name evidence="2" type="ORF">GCM10007116_11480</name>
    <name evidence="1" type="ORF">HS1genome_1057</name>
</gene>
<dbReference type="EMBL" id="BMQS01000009">
    <property type="protein sequence ID" value="GGT95598.1"/>
    <property type="molecule type" value="Genomic_DNA"/>
</dbReference>
<reference evidence="2" key="1">
    <citation type="journal article" date="2014" name="Int. J. Syst. Evol. Microbiol.">
        <title>Complete genome sequence of Corynebacterium casei LMG S-19264T (=DSM 44701T), isolated from a smear-ripened cheese.</title>
        <authorList>
            <consortium name="US DOE Joint Genome Institute (JGI-PGF)"/>
            <person name="Walter F."/>
            <person name="Albersmeier A."/>
            <person name="Kalinowski J."/>
            <person name="Ruckert C."/>
        </authorList>
    </citation>
    <scope>NUCLEOTIDE SEQUENCE</scope>
    <source>
        <strain evidence="2">JCM 31740</strain>
    </source>
</reference>
<evidence type="ECO:0008006" key="4">
    <source>
        <dbReference type="Google" id="ProtNLM"/>
    </source>
</evidence>
<reference evidence="1" key="3">
    <citation type="journal article" date="2019" name="BMC Res. Notes">
        <title>Complete genome sequence of the Sulfodiicoccus acidiphilus strain HS-1T, the first crenarchaeon that lacks polB3, isolated from an acidic hot spring in Ohwaku-dani, Hakone, Japan.</title>
        <authorList>
            <person name="Sakai H.D."/>
            <person name="Kurosawa N."/>
        </authorList>
    </citation>
    <scope>NUCLEOTIDE SEQUENCE</scope>
    <source>
        <strain evidence="1">HS-1</strain>
    </source>
</reference>
<dbReference type="NCBIfam" id="NF041005">
    <property type="entry name" value="cell_div_CdvB1_B2"/>
    <property type="match status" value="1"/>
</dbReference>
<reference evidence="2" key="4">
    <citation type="submission" date="2020-09" db="EMBL/GenBank/DDBJ databases">
        <authorList>
            <person name="Sun Q."/>
            <person name="Ohkuma M."/>
        </authorList>
    </citation>
    <scope>NUCLEOTIDE SEQUENCE</scope>
    <source>
        <strain evidence="2">JCM 31740</strain>
    </source>
</reference>
<evidence type="ECO:0000313" key="1">
    <source>
        <dbReference type="EMBL" id="BBD72668.1"/>
    </source>
</evidence>
<evidence type="ECO:0000313" key="2">
    <source>
        <dbReference type="EMBL" id="GGT95598.1"/>
    </source>
</evidence>
<proteinExistence type="predicted"/>
<dbReference type="EMBL" id="AP018553">
    <property type="protein sequence ID" value="BBD72668.1"/>
    <property type="molecule type" value="Genomic_DNA"/>
</dbReference>
<dbReference type="Proteomes" id="UP000616143">
    <property type="component" value="Unassembled WGS sequence"/>
</dbReference>
<reference evidence="3" key="2">
    <citation type="submission" date="2018-04" db="EMBL/GenBank/DDBJ databases">
        <title>Complete genome sequence of Sulfodiicoccus acidiphilus strain HS-1.</title>
        <authorList>
            <person name="Sakai H.D."/>
            <person name="Kurosawa N."/>
        </authorList>
    </citation>
    <scope>NUCLEOTIDE SEQUENCE [LARGE SCALE GENOMIC DNA]</scope>
    <source>
        <strain evidence="3">HS-1</strain>
    </source>
</reference>
<dbReference type="GeneID" id="38666570"/>
<dbReference type="RefSeq" id="WP_126449930.1">
    <property type="nucleotide sequence ID" value="NZ_AP018553.1"/>
</dbReference>
<dbReference type="AlphaFoldDB" id="A0A348B3B6"/>
<organism evidence="1 3">
    <name type="scientific">Sulfodiicoccus acidiphilus</name>
    <dbReference type="NCBI Taxonomy" id="1670455"/>
    <lineage>
        <taxon>Archaea</taxon>
        <taxon>Thermoproteota</taxon>
        <taxon>Thermoprotei</taxon>
        <taxon>Sulfolobales</taxon>
        <taxon>Sulfolobaceae</taxon>
        <taxon>Sulfodiicoccus</taxon>
    </lineage>
</organism>
<evidence type="ECO:0000313" key="3">
    <source>
        <dbReference type="Proteomes" id="UP000276741"/>
    </source>
</evidence>
<dbReference type="OrthoDB" id="2392at2157"/>
<protein>
    <recommendedName>
        <fullName evidence="4">Cell division protein</fullName>
    </recommendedName>
</protein>
<dbReference type="InterPro" id="IPR053492">
    <property type="entry name" value="Cell_Div_Machinery_Comp"/>
</dbReference>
<sequence>MANGLEEFQRGWVGKKEPSIGERMKNAFRSQEPLRHRLVMAQYKLKTTLNRLDVYIARLQERDRTLFERVVDAVSSKDNARASMYSNEVAELRRISKQLIITQIALEQVSLRLETVISVGDVFTSLQPVVAIVSELKGAIKAIMPEIGLELTEIQETLEEVVTEAGEFAGGGYQFAPSSAEARKILEEASVVAESRMKEKFPDLPSFVTGGQETSIQHK</sequence>
<dbReference type="Gene3D" id="6.10.140.1230">
    <property type="match status" value="1"/>
</dbReference>